<gene>
    <name evidence="4" type="ORF">NDK47_06055</name>
</gene>
<keyword evidence="4" id="KW-0808">Transferase</keyword>
<dbReference type="SUPFAM" id="SSF53383">
    <property type="entry name" value="PLP-dependent transferases"/>
    <property type="match status" value="1"/>
</dbReference>
<sequence>MVLQTVLQEAEQEYCKRTEKSRKLYEVAQRVMPGGDTRTIAFFKPYPLTMDRGSGPRLYDVDGNKYSDFLNNYTAMIHGHAHPYILRHVKTALGLGTAYAAAIVEQSQLAAILCKRIPGVEQVRFCNSGTEATMFALRAARAFTGRPAIIKMEGGYHGTHDAVEFSIAPGNARDKNHLAWAPIPDTRGVPESVARDVYIAPFNDAGAVEEILQQKGEEIAAILVEPVMGVAGVIPPQPGYLQELRRLADQYGILLIFDEVQTYRLDTGGAQRRFGVTPDLTAIGKIIGGGFPVGAFGGRSDVMALFDPRQSGCLSQSGTFNGNRATMVAGIASMELLNEQAITRLEELGLRLETGMVSAIRRYALPASVTRVGSMLNLHFTEHPPADYTSTISPHKGLSKVVHLELLNRGIFTAPRGMWNLSTVMEEADIDQAIDAFTDVMSKISRFV</sequence>
<keyword evidence="5" id="KW-1185">Reference proteome</keyword>
<dbReference type="Gene3D" id="3.90.1150.10">
    <property type="entry name" value="Aspartate Aminotransferase, domain 1"/>
    <property type="match status" value="1"/>
</dbReference>
<name>A0ABY4WI83_9BACL</name>
<accession>A0ABY4WI83</accession>
<dbReference type="InterPro" id="IPR015422">
    <property type="entry name" value="PyrdxlP-dep_Trfase_small"/>
</dbReference>
<evidence type="ECO:0000313" key="5">
    <source>
        <dbReference type="Proteomes" id="UP001056500"/>
    </source>
</evidence>
<dbReference type="PANTHER" id="PTHR43713">
    <property type="entry name" value="GLUTAMATE-1-SEMIALDEHYDE 2,1-AMINOMUTASE"/>
    <property type="match status" value="1"/>
</dbReference>
<dbReference type="Gene3D" id="3.40.640.10">
    <property type="entry name" value="Type I PLP-dependent aspartate aminotransferase-like (Major domain)"/>
    <property type="match status" value="1"/>
</dbReference>
<reference evidence="4" key="1">
    <citation type="submission" date="2022-06" db="EMBL/GenBank/DDBJ databases">
        <title>Genome sequencing of Brevibacillus sp. BB3-R1.</title>
        <authorList>
            <person name="Heo J."/>
            <person name="Lee D."/>
            <person name="Won M."/>
            <person name="Han B.-H."/>
            <person name="Hong S.-B."/>
            <person name="Kwon S.-W."/>
        </authorList>
    </citation>
    <scope>NUCLEOTIDE SEQUENCE</scope>
    <source>
        <strain evidence="4">BB3-R1</strain>
    </source>
</reference>
<dbReference type="InterPro" id="IPR015424">
    <property type="entry name" value="PyrdxlP-dep_Trfase"/>
</dbReference>
<dbReference type="PANTHER" id="PTHR43713:SF3">
    <property type="entry name" value="GLUTAMATE-1-SEMIALDEHYDE 2,1-AMINOMUTASE 1, CHLOROPLASTIC-RELATED"/>
    <property type="match status" value="1"/>
</dbReference>
<dbReference type="InterPro" id="IPR005814">
    <property type="entry name" value="Aminotrans_3"/>
</dbReference>
<comment type="cofactor">
    <cofactor evidence="1">
        <name>pyridoxal 5'-phosphate</name>
        <dbReference type="ChEBI" id="CHEBI:597326"/>
    </cofactor>
</comment>
<evidence type="ECO:0000256" key="3">
    <source>
        <dbReference type="RuleBase" id="RU003560"/>
    </source>
</evidence>
<keyword evidence="2 3" id="KW-0663">Pyridoxal phosphate</keyword>
<comment type="similarity">
    <text evidence="3">Belongs to the class-III pyridoxal-phosphate-dependent aminotransferase family.</text>
</comment>
<proteinExistence type="inferred from homology"/>
<evidence type="ECO:0000256" key="2">
    <source>
        <dbReference type="ARBA" id="ARBA00022898"/>
    </source>
</evidence>
<keyword evidence="4" id="KW-0032">Aminotransferase</keyword>
<dbReference type="EMBL" id="CP098755">
    <property type="protein sequence ID" value="USG66860.1"/>
    <property type="molecule type" value="Genomic_DNA"/>
</dbReference>
<evidence type="ECO:0000256" key="1">
    <source>
        <dbReference type="ARBA" id="ARBA00001933"/>
    </source>
</evidence>
<evidence type="ECO:0000313" key="4">
    <source>
        <dbReference type="EMBL" id="USG66860.1"/>
    </source>
</evidence>
<organism evidence="4 5">
    <name type="scientific">Brevibacillus ruminantium</name>
    <dbReference type="NCBI Taxonomy" id="2950604"/>
    <lineage>
        <taxon>Bacteria</taxon>
        <taxon>Bacillati</taxon>
        <taxon>Bacillota</taxon>
        <taxon>Bacilli</taxon>
        <taxon>Bacillales</taxon>
        <taxon>Paenibacillaceae</taxon>
        <taxon>Brevibacillus</taxon>
    </lineage>
</organism>
<dbReference type="RefSeq" id="WP_251873965.1">
    <property type="nucleotide sequence ID" value="NZ_CP098755.1"/>
</dbReference>
<dbReference type="GO" id="GO:0008483">
    <property type="term" value="F:transaminase activity"/>
    <property type="evidence" value="ECO:0007669"/>
    <property type="project" value="UniProtKB-KW"/>
</dbReference>
<dbReference type="Pfam" id="PF00202">
    <property type="entry name" value="Aminotran_3"/>
    <property type="match status" value="1"/>
</dbReference>
<dbReference type="CDD" id="cd00610">
    <property type="entry name" value="OAT_like"/>
    <property type="match status" value="1"/>
</dbReference>
<dbReference type="Proteomes" id="UP001056500">
    <property type="component" value="Chromosome"/>
</dbReference>
<dbReference type="InterPro" id="IPR015421">
    <property type="entry name" value="PyrdxlP-dep_Trfase_major"/>
</dbReference>
<protein>
    <submittedName>
        <fullName evidence="4">Aspartate aminotransferase family protein</fullName>
    </submittedName>
</protein>